<dbReference type="CDD" id="cd07250">
    <property type="entry name" value="HPPD_C_like"/>
    <property type="match status" value="1"/>
</dbReference>
<dbReference type="KEGG" id="atq:GH723_03345"/>
<proteinExistence type="inferred from homology"/>
<dbReference type="SUPFAM" id="SSF54593">
    <property type="entry name" value="Glyoxalase/Bleomycin resistance protein/Dihydroxybiphenyl dioxygenase"/>
    <property type="match status" value="1"/>
</dbReference>
<dbReference type="PROSITE" id="PS51819">
    <property type="entry name" value="VOC"/>
    <property type="match status" value="2"/>
</dbReference>
<evidence type="ECO:0000256" key="9">
    <source>
        <dbReference type="ARBA" id="ARBA00022824"/>
    </source>
</evidence>
<dbReference type="GO" id="GO:0006572">
    <property type="term" value="P:L-tyrosine catabolic process"/>
    <property type="evidence" value="ECO:0007669"/>
    <property type="project" value="TreeGrafter"/>
</dbReference>
<evidence type="ECO:0000256" key="13">
    <source>
        <dbReference type="ARBA" id="ARBA00023034"/>
    </source>
</evidence>
<evidence type="ECO:0000256" key="14">
    <source>
        <dbReference type="ARBA" id="ARBA00023136"/>
    </source>
</evidence>
<comment type="cofactor">
    <cofactor evidence="15">
        <name>Fe cation</name>
        <dbReference type="ChEBI" id="CHEBI:24875"/>
    </cofactor>
    <text evidence="15">Binds 1 Fe cation per subunit.</text>
</comment>
<keyword evidence="14" id="KW-0472">Membrane</keyword>
<name>A0A5Q2RI23_9ACTN</name>
<keyword evidence="13" id="KW-0333">Golgi apparatus</keyword>
<evidence type="ECO:0000256" key="4">
    <source>
        <dbReference type="ARBA" id="ARBA00005877"/>
    </source>
</evidence>
<reference evidence="17 18" key="1">
    <citation type="submission" date="2019-11" db="EMBL/GenBank/DDBJ databases">
        <authorList>
            <person name="He Y."/>
        </authorList>
    </citation>
    <scope>NUCLEOTIDE SEQUENCE [LARGE SCALE GENOMIC DNA]</scope>
    <source>
        <strain evidence="17 18">SCSIO 58843</strain>
    </source>
</reference>
<evidence type="ECO:0000259" key="16">
    <source>
        <dbReference type="PROSITE" id="PS51819"/>
    </source>
</evidence>
<keyword evidence="8" id="KW-0677">Repeat</keyword>
<dbReference type="PIRSF" id="PIRSF009283">
    <property type="entry name" value="HPP_dOase"/>
    <property type="match status" value="1"/>
</dbReference>
<dbReference type="GO" id="GO:0042802">
    <property type="term" value="F:identical protein binding"/>
    <property type="evidence" value="ECO:0007669"/>
    <property type="project" value="UniProtKB-ARBA"/>
</dbReference>
<evidence type="ECO:0000256" key="5">
    <source>
        <dbReference type="ARBA" id="ARBA00011738"/>
    </source>
</evidence>
<dbReference type="Gene3D" id="3.10.180.10">
    <property type="entry name" value="2,3-Dihydroxybiphenyl 1,2-Dioxygenase, domain 1"/>
    <property type="match status" value="2"/>
</dbReference>
<evidence type="ECO:0000256" key="7">
    <source>
        <dbReference type="ARBA" id="ARBA00022723"/>
    </source>
</evidence>
<dbReference type="InterPro" id="IPR041736">
    <property type="entry name" value="4OHPhenylPyrv_dOase_N"/>
</dbReference>
<dbReference type="InterPro" id="IPR004360">
    <property type="entry name" value="Glyas_Fos-R_dOase_dom"/>
</dbReference>
<feature type="binding site" evidence="15">
    <location>
        <position position="347"/>
    </location>
    <ligand>
        <name>Fe cation</name>
        <dbReference type="ChEBI" id="CHEBI:24875"/>
    </ligand>
</feature>
<sequence>MTTLEEAPRSEVPAAHLRGWDCIEWWVGNARSTAGFLMSAFGFRCTGYAGPESGVADKVSYVLEQGDIRFVVSGALDAGSPIADHVRRHGDGVHDLAWIVDDVDATFAAAVTRGARAVREPWEEQDELGTLRLAQIATYGETVHTFVDRGRYGDGSGMRRLEPGFHDDRLPPAPVGPEVGLTAVDHVVGNVEKGSLDTWVDFYGKVLGFEQLVHFDDDQIATEYSALMSTVVWDGSKIVMPINEPADGLKKSQIQEYLECYDGPGVQHIAMRTDDIVGTVDALRQRGVRFMEVPDTYYAEAKERLAGHDLPWDDLQRLSILADRDHDGYLLQIFTETVTDRPAVFFEIIERHGAKGFGEGNFKALFEAIERDQARRGHL</sequence>
<evidence type="ECO:0000256" key="6">
    <source>
        <dbReference type="ARBA" id="ARBA00022490"/>
    </source>
</evidence>
<evidence type="ECO:0000256" key="12">
    <source>
        <dbReference type="ARBA" id="ARBA00023004"/>
    </source>
</evidence>
<evidence type="ECO:0000256" key="8">
    <source>
        <dbReference type="ARBA" id="ARBA00022737"/>
    </source>
</evidence>
<evidence type="ECO:0000256" key="3">
    <source>
        <dbReference type="ARBA" id="ARBA00004496"/>
    </source>
</evidence>
<keyword evidence="18" id="KW-1185">Reference proteome</keyword>
<keyword evidence="11 17" id="KW-0560">Oxidoreductase</keyword>
<comment type="similarity">
    <text evidence="4">Belongs to the 4HPPD family.</text>
</comment>
<evidence type="ECO:0000256" key="11">
    <source>
        <dbReference type="ARBA" id="ARBA00023002"/>
    </source>
</evidence>
<dbReference type="Proteomes" id="UP000334019">
    <property type="component" value="Chromosome"/>
</dbReference>
<evidence type="ECO:0000313" key="18">
    <source>
        <dbReference type="Proteomes" id="UP000334019"/>
    </source>
</evidence>
<keyword evidence="6" id="KW-0963">Cytoplasm</keyword>
<dbReference type="PANTHER" id="PTHR11959">
    <property type="entry name" value="4-HYDROXYPHENYLPYRUVATE DIOXYGENASE"/>
    <property type="match status" value="1"/>
</dbReference>
<dbReference type="GO" id="GO:0046872">
    <property type="term" value="F:metal ion binding"/>
    <property type="evidence" value="ECO:0007669"/>
    <property type="project" value="UniProtKB-KW"/>
</dbReference>
<dbReference type="CDD" id="cd08342">
    <property type="entry name" value="HPPD_N_like"/>
    <property type="match status" value="1"/>
</dbReference>
<comment type="subunit">
    <text evidence="5">Homodimer.</text>
</comment>
<dbReference type="FunFam" id="3.10.180.10:FF:000022">
    <property type="entry name" value="4-hydroxyphenylpyruvate dioxygenase"/>
    <property type="match status" value="1"/>
</dbReference>
<dbReference type="EMBL" id="CP045851">
    <property type="protein sequence ID" value="QGG94211.1"/>
    <property type="molecule type" value="Genomic_DNA"/>
</dbReference>
<dbReference type="GO" id="GO:0003868">
    <property type="term" value="F:4-hydroxyphenylpyruvate dioxygenase activity"/>
    <property type="evidence" value="ECO:0007669"/>
    <property type="project" value="UniProtKB-EC"/>
</dbReference>
<evidence type="ECO:0000256" key="15">
    <source>
        <dbReference type="PIRSR" id="PIRSR009283-1"/>
    </source>
</evidence>
<dbReference type="InterPro" id="IPR037523">
    <property type="entry name" value="VOC_core"/>
</dbReference>
<dbReference type="AlphaFoldDB" id="A0A5Q2RI23"/>
<protein>
    <submittedName>
        <fullName evidence="17">4-hydroxyphenylpyruvate dioxygenase</fullName>
        <ecNumber evidence="17">1.13.11.27</ecNumber>
    </submittedName>
</protein>
<gene>
    <name evidence="17" type="primary">hppD</name>
    <name evidence="17" type="ORF">GH723_03345</name>
</gene>
<evidence type="ECO:0000256" key="2">
    <source>
        <dbReference type="ARBA" id="ARBA00004406"/>
    </source>
</evidence>
<organism evidence="17 18">
    <name type="scientific">Actinomarinicola tropica</name>
    <dbReference type="NCBI Taxonomy" id="2789776"/>
    <lineage>
        <taxon>Bacteria</taxon>
        <taxon>Bacillati</taxon>
        <taxon>Actinomycetota</taxon>
        <taxon>Acidimicrobiia</taxon>
        <taxon>Acidimicrobiales</taxon>
        <taxon>Iamiaceae</taxon>
        <taxon>Actinomarinicola</taxon>
    </lineage>
</organism>
<dbReference type="InterPro" id="IPR029068">
    <property type="entry name" value="Glyas_Bleomycin-R_OHBP_Dase"/>
</dbReference>
<dbReference type="Pfam" id="PF13669">
    <property type="entry name" value="Glyoxalase_4"/>
    <property type="match status" value="1"/>
</dbReference>
<keyword evidence="10 17" id="KW-0223">Dioxygenase</keyword>
<feature type="binding site" evidence="15">
    <location>
        <position position="268"/>
    </location>
    <ligand>
        <name>Fe cation</name>
        <dbReference type="ChEBI" id="CHEBI:24875"/>
    </ligand>
</feature>
<evidence type="ECO:0000256" key="1">
    <source>
        <dbReference type="ARBA" id="ARBA00004395"/>
    </source>
</evidence>
<keyword evidence="7 15" id="KW-0479">Metal-binding</keyword>
<dbReference type="GO" id="GO:0005737">
    <property type="term" value="C:cytoplasm"/>
    <property type="evidence" value="ECO:0007669"/>
    <property type="project" value="UniProtKB-SubCell"/>
</dbReference>
<evidence type="ECO:0000256" key="10">
    <source>
        <dbReference type="ARBA" id="ARBA00022964"/>
    </source>
</evidence>
<dbReference type="InterPro" id="IPR005956">
    <property type="entry name" value="4OHPhenylPyrv_dOase"/>
</dbReference>
<keyword evidence="17" id="KW-0670">Pyruvate</keyword>
<dbReference type="PANTHER" id="PTHR11959:SF1">
    <property type="entry name" value="4-HYDROXYPHENYLPYRUVATE DIOXYGENASE"/>
    <property type="match status" value="1"/>
</dbReference>
<dbReference type="EC" id="1.13.11.27" evidence="17"/>
<keyword evidence="9" id="KW-0256">Endoplasmic reticulum</keyword>
<feature type="domain" description="VOC" evidence="16">
    <location>
        <begin position="19"/>
        <end position="149"/>
    </location>
</feature>
<feature type="domain" description="VOC" evidence="16">
    <location>
        <begin position="183"/>
        <end position="336"/>
    </location>
</feature>
<keyword evidence="12 15" id="KW-0408">Iron</keyword>
<accession>A0A5Q2RI23</accession>
<evidence type="ECO:0000313" key="17">
    <source>
        <dbReference type="EMBL" id="QGG94211.1"/>
    </source>
</evidence>
<comment type="subcellular location">
    <subcellularLocation>
        <location evidence="3">Cytoplasm</location>
    </subcellularLocation>
    <subcellularLocation>
        <location evidence="2">Endoplasmic reticulum membrane</location>
        <topology evidence="2">Peripheral membrane protein</topology>
    </subcellularLocation>
    <subcellularLocation>
        <location evidence="1">Golgi apparatus membrane</location>
        <topology evidence="1">Peripheral membrane protein</topology>
    </subcellularLocation>
</comment>
<dbReference type="RefSeq" id="WP_153758317.1">
    <property type="nucleotide sequence ID" value="NZ_CP045851.1"/>
</dbReference>
<feature type="binding site" evidence="15">
    <location>
        <position position="186"/>
    </location>
    <ligand>
        <name>Fe cation</name>
        <dbReference type="ChEBI" id="CHEBI:24875"/>
    </ligand>
</feature>
<dbReference type="InterPro" id="IPR041735">
    <property type="entry name" value="4OHPhenylPyrv_dOase_C"/>
</dbReference>
<dbReference type="Pfam" id="PF00903">
    <property type="entry name" value="Glyoxalase"/>
    <property type="match status" value="1"/>
</dbReference>
<dbReference type="NCBIfam" id="TIGR01263">
    <property type="entry name" value="4HPPD"/>
    <property type="match status" value="1"/>
</dbReference>